<evidence type="ECO:0000313" key="8">
    <source>
        <dbReference type="Proteomes" id="UP000579945"/>
    </source>
</evidence>
<protein>
    <submittedName>
        <fullName evidence="7">DNA-binding transcriptional MocR family regulator</fullName>
    </submittedName>
</protein>
<evidence type="ECO:0000256" key="4">
    <source>
        <dbReference type="ARBA" id="ARBA00023125"/>
    </source>
</evidence>
<dbReference type="PRINTS" id="PR00035">
    <property type="entry name" value="HTHGNTR"/>
</dbReference>
<keyword evidence="3" id="KW-0805">Transcription regulation</keyword>
<evidence type="ECO:0000256" key="2">
    <source>
        <dbReference type="ARBA" id="ARBA00022898"/>
    </source>
</evidence>
<dbReference type="InterPro" id="IPR036388">
    <property type="entry name" value="WH-like_DNA-bd_sf"/>
</dbReference>
<name>A0A7W5V2V2_9ACTN</name>
<dbReference type="CDD" id="cd07377">
    <property type="entry name" value="WHTH_GntR"/>
    <property type="match status" value="1"/>
</dbReference>
<evidence type="ECO:0000259" key="6">
    <source>
        <dbReference type="PROSITE" id="PS50949"/>
    </source>
</evidence>
<dbReference type="InterPro" id="IPR015424">
    <property type="entry name" value="PyrdxlP-dep_Trfase"/>
</dbReference>
<keyword evidence="8" id="KW-1185">Reference proteome</keyword>
<dbReference type="AlphaFoldDB" id="A0A7W5V2V2"/>
<sequence length="457" mass="49008">MEPIDLPERLGQWAAGRGPLYLLLASALRRLIDDGELPGGTLLPPDRALAATLAVGRTTVVNAYEQLQAEGKIVRRQGSGTRVAGPTSRQDTSGATLLSLGYSADEIIQLVLSAPPTPPTEVIDAYEQVVRHLPQITDDVGYHPAGHATLRRAIADRYDRRGVPTDPGQIIVTNGAQQALSLLARALLKPGDRVVVEASTHPGALEAFREAAARLHTLPVGLPGLDAAARDVRPIAAYAIPTVHNPTGTVMPTPARRRLVDTAVAAGITLIEDEAFADLLFAGQDRPPPLCSYADSVIAIGSLSKTVWAGLRTGWLRAPAPVIAQLVRLRNLHDHGSNVPAQIAASYLLPRLDALVERRVADLERGHDHLRAQVARLIPDWEVPPVAGGHTLWARLPKGNAVTFAQVALRHGVAIYPGPISAARGGADDRIRMHFLLHPDQLTEAARRLAAAWYAYR</sequence>
<evidence type="ECO:0000256" key="1">
    <source>
        <dbReference type="ARBA" id="ARBA00005384"/>
    </source>
</evidence>
<evidence type="ECO:0000256" key="3">
    <source>
        <dbReference type="ARBA" id="ARBA00023015"/>
    </source>
</evidence>
<comment type="caution">
    <text evidence="7">The sequence shown here is derived from an EMBL/GenBank/DDBJ whole genome shotgun (WGS) entry which is preliminary data.</text>
</comment>
<dbReference type="Pfam" id="PF00392">
    <property type="entry name" value="GntR"/>
    <property type="match status" value="1"/>
</dbReference>
<dbReference type="RefSeq" id="WP_183652824.1">
    <property type="nucleotide sequence ID" value="NZ_JACIBV010000001.1"/>
</dbReference>
<dbReference type="GeneID" id="95391665"/>
<dbReference type="GO" id="GO:0003677">
    <property type="term" value="F:DNA binding"/>
    <property type="evidence" value="ECO:0007669"/>
    <property type="project" value="UniProtKB-KW"/>
</dbReference>
<dbReference type="PANTHER" id="PTHR46577">
    <property type="entry name" value="HTH-TYPE TRANSCRIPTIONAL REGULATORY PROTEIN GABR"/>
    <property type="match status" value="1"/>
</dbReference>
<dbReference type="EMBL" id="JACIBV010000001">
    <property type="protein sequence ID" value="MBB3729481.1"/>
    <property type="molecule type" value="Genomic_DNA"/>
</dbReference>
<reference evidence="7 8" key="1">
    <citation type="submission" date="2020-08" db="EMBL/GenBank/DDBJ databases">
        <title>Sequencing the genomes of 1000 actinobacteria strains.</title>
        <authorList>
            <person name="Klenk H.-P."/>
        </authorList>
    </citation>
    <scope>NUCLEOTIDE SEQUENCE [LARGE SCALE GENOMIC DNA]</scope>
    <source>
        <strain evidence="7 8">DSM 44320</strain>
    </source>
</reference>
<dbReference type="SUPFAM" id="SSF53383">
    <property type="entry name" value="PLP-dependent transferases"/>
    <property type="match status" value="1"/>
</dbReference>
<dbReference type="InterPro" id="IPR036390">
    <property type="entry name" value="WH_DNA-bd_sf"/>
</dbReference>
<dbReference type="Gene3D" id="1.10.10.10">
    <property type="entry name" value="Winged helix-like DNA-binding domain superfamily/Winged helix DNA-binding domain"/>
    <property type="match status" value="1"/>
</dbReference>
<keyword evidence="4 7" id="KW-0238">DNA-binding</keyword>
<dbReference type="Pfam" id="PF00155">
    <property type="entry name" value="Aminotran_1_2"/>
    <property type="match status" value="1"/>
</dbReference>
<dbReference type="GO" id="GO:0030170">
    <property type="term" value="F:pyridoxal phosphate binding"/>
    <property type="evidence" value="ECO:0007669"/>
    <property type="project" value="InterPro"/>
</dbReference>
<dbReference type="Gene3D" id="3.40.640.10">
    <property type="entry name" value="Type I PLP-dependent aspartate aminotransferase-like (Major domain)"/>
    <property type="match status" value="1"/>
</dbReference>
<dbReference type="PANTHER" id="PTHR46577:SF1">
    <property type="entry name" value="HTH-TYPE TRANSCRIPTIONAL REGULATORY PROTEIN GABR"/>
    <property type="match status" value="1"/>
</dbReference>
<dbReference type="InterPro" id="IPR004839">
    <property type="entry name" value="Aminotransferase_I/II_large"/>
</dbReference>
<dbReference type="Proteomes" id="UP000579945">
    <property type="component" value="Unassembled WGS sequence"/>
</dbReference>
<dbReference type="InterPro" id="IPR051446">
    <property type="entry name" value="HTH_trans_reg/aminotransferase"/>
</dbReference>
<gene>
    <name evidence="7" type="ORF">FHR33_005341</name>
</gene>
<dbReference type="CDD" id="cd00609">
    <property type="entry name" value="AAT_like"/>
    <property type="match status" value="1"/>
</dbReference>
<dbReference type="SMART" id="SM00345">
    <property type="entry name" value="HTH_GNTR"/>
    <property type="match status" value="1"/>
</dbReference>
<dbReference type="PROSITE" id="PS50949">
    <property type="entry name" value="HTH_GNTR"/>
    <property type="match status" value="1"/>
</dbReference>
<keyword evidence="5" id="KW-0804">Transcription</keyword>
<evidence type="ECO:0000313" key="7">
    <source>
        <dbReference type="EMBL" id="MBB3729481.1"/>
    </source>
</evidence>
<organism evidence="7 8">
    <name type="scientific">Nonomuraea dietziae</name>
    <dbReference type="NCBI Taxonomy" id="65515"/>
    <lineage>
        <taxon>Bacteria</taxon>
        <taxon>Bacillati</taxon>
        <taxon>Actinomycetota</taxon>
        <taxon>Actinomycetes</taxon>
        <taxon>Streptosporangiales</taxon>
        <taxon>Streptosporangiaceae</taxon>
        <taxon>Nonomuraea</taxon>
    </lineage>
</organism>
<comment type="similarity">
    <text evidence="1">In the C-terminal section; belongs to the class-I pyridoxal-phosphate-dependent aminotransferase family.</text>
</comment>
<dbReference type="SUPFAM" id="SSF46785">
    <property type="entry name" value="Winged helix' DNA-binding domain"/>
    <property type="match status" value="1"/>
</dbReference>
<dbReference type="GO" id="GO:0003700">
    <property type="term" value="F:DNA-binding transcription factor activity"/>
    <property type="evidence" value="ECO:0007669"/>
    <property type="project" value="InterPro"/>
</dbReference>
<keyword evidence="2" id="KW-0663">Pyridoxal phosphate</keyword>
<dbReference type="InterPro" id="IPR000524">
    <property type="entry name" value="Tscrpt_reg_HTH_GntR"/>
</dbReference>
<evidence type="ECO:0000256" key="5">
    <source>
        <dbReference type="ARBA" id="ARBA00023163"/>
    </source>
</evidence>
<proteinExistence type="inferred from homology"/>
<accession>A0A7W5V2V2</accession>
<feature type="domain" description="HTH gntR-type" evidence="6">
    <location>
        <begin position="18"/>
        <end position="86"/>
    </location>
</feature>
<dbReference type="InterPro" id="IPR015421">
    <property type="entry name" value="PyrdxlP-dep_Trfase_major"/>
</dbReference>